<reference evidence="1" key="2">
    <citation type="submission" date="2025-09" db="UniProtKB">
        <authorList>
            <consortium name="EnsemblPlants"/>
        </authorList>
    </citation>
    <scope>IDENTIFICATION</scope>
</reference>
<accession>A0ACD5W0P6</accession>
<name>A0ACD5W0P6_AVESA</name>
<organism evidence="1 2">
    <name type="scientific">Avena sativa</name>
    <name type="common">Oat</name>
    <dbReference type="NCBI Taxonomy" id="4498"/>
    <lineage>
        <taxon>Eukaryota</taxon>
        <taxon>Viridiplantae</taxon>
        <taxon>Streptophyta</taxon>
        <taxon>Embryophyta</taxon>
        <taxon>Tracheophyta</taxon>
        <taxon>Spermatophyta</taxon>
        <taxon>Magnoliopsida</taxon>
        <taxon>Liliopsida</taxon>
        <taxon>Poales</taxon>
        <taxon>Poaceae</taxon>
        <taxon>BOP clade</taxon>
        <taxon>Pooideae</taxon>
        <taxon>Poodae</taxon>
        <taxon>Poeae</taxon>
        <taxon>Poeae Chloroplast Group 1 (Aveneae type)</taxon>
        <taxon>Aveninae</taxon>
        <taxon>Avena</taxon>
    </lineage>
</organism>
<protein>
    <submittedName>
        <fullName evidence="1">Uncharacterized protein</fullName>
    </submittedName>
</protein>
<keyword evidence="2" id="KW-1185">Reference proteome</keyword>
<dbReference type="Proteomes" id="UP001732700">
    <property type="component" value="Chromosome 3D"/>
</dbReference>
<proteinExistence type="predicted"/>
<reference evidence="1" key="1">
    <citation type="submission" date="2021-05" db="EMBL/GenBank/DDBJ databases">
        <authorList>
            <person name="Scholz U."/>
            <person name="Mascher M."/>
            <person name="Fiebig A."/>
        </authorList>
    </citation>
    <scope>NUCLEOTIDE SEQUENCE [LARGE SCALE GENOMIC DNA]</scope>
</reference>
<evidence type="ECO:0000313" key="1">
    <source>
        <dbReference type="EnsemblPlants" id="AVESA.00010b.r2.3DG0545300.1.CDS.1"/>
    </source>
</evidence>
<evidence type="ECO:0000313" key="2">
    <source>
        <dbReference type="Proteomes" id="UP001732700"/>
    </source>
</evidence>
<sequence>MSLHGARPVAISTTVQPSAHTSDAGPCSSPRATSGAMNAGVPPIGSGESTDLAQPKSVSLARPSAPITTFLALTSPCTSDLAWRYSSALATSPAYARMAGSGRQPPLLAASSASEPPGANSRKSWYSPHSAEREPRQGMMCGEQSPFRTLPSRSSCAAPPPAAADLTARSFPEASSDASHTTAPDAPRPSVRIRLSCFATETSIVACRCLVFVLPVGLRELNL</sequence>
<dbReference type="EnsemblPlants" id="AVESA.00010b.r2.3DG0545300.1">
    <property type="protein sequence ID" value="AVESA.00010b.r2.3DG0545300.1.CDS.1"/>
    <property type="gene ID" value="AVESA.00010b.r2.3DG0545300"/>
</dbReference>